<evidence type="ECO:0000256" key="2">
    <source>
        <dbReference type="ARBA" id="ARBA00022490"/>
    </source>
</evidence>
<dbReference type="GO" id="GO:0005829">
    <property type="term" value="C:cytosol"/>
    <property type="evidence" value="ECO:0007669"/>
    <property type="project" value="UniProtKB-SubCell"/>
</dbReference>
<feature type="domain" description="Ubiquitin-like" evidence="6">
    <location>
        <begin position="14"/>
        <end position="90"/>
    </location>
</feature>
<evidence type="ECO:0000256" key="3">
    <source>
        <dbReference type="ARBA" id="ARBA00022588"/>
    </source>
</evidence>
<dbReference type="Pfam" id="PF00619">
    <property type="entry name" value="CARD"/>
    <property type="match status" value="1"/>
</dbReference>
<organism evidence="9 10">
    <name type="scientific">Grus japonensis</name>
    <name type="common">Japanese crane</name>
    <name type="synonym">Red-crowned crane</name>
    <dbReference type="NCBI Taxonomy" id="30415"/>
    <lineage>
        <taxon>Eukaryota</taxon>
        <taxon>Metazoa</taxon>
        <taxon>Chordata</taxon>
        <taxon>Craniata</taxon>
        <taxon>Vertebrata</taxon>
        <taxon>Euteleostomi</taxon>
        <taxon>Archelosauria</taxon>
        <taxon>Archosauria</taxon>
        <taxon>Dinosauria</taxon>
        <taxon>Saurischia</taxon>
        <taxon>Theropoda</taxon>
        <taxon>Coelurosauria</taxon>
        <taxon>Aves</taxon>
        <taxon>Neognathae</taxon>
        <taxon>Neoaves</taxon>
        <taxon>Gruiformes</taxon>
        <taxon>Gruidae</taxon>
        <taxon>Grus</taxon>
    </lineage>
</organism>
<dbReference type="InterPro" id="IPR001315">
    <property type="entry name" value="CARD"/>
</dbReference>
<name>A0ABC9XGR6_GRUJA</name>
<dbReference type="InterPro" id="IPR051249">
    <property type="entry name" value="NLRP_Inflammasome"/>
</dbReference>
<dbReference type="PANTHER" id="PTHR46985:SF4">
    <property type="entry name" value="CASPASE RECRUITMENT DOMAIN-CONTAINING PROTEIN 8"/>
    <property type="match status" value="1"/>
</dbReference>
<sequence length="519" mass="58457">MAEQQQAADNPGEFSIFIKNLHGKALAVTVSPDDSVWELKAKLNAQDSSLIPEMGVLIYGSRQMEDHLTLRHYKITPNCLLHYRLSLRGGGAGVKSELPVTGLALKKLVADPPKFLTAKASGSTEESYDWLNLGSPLQGNCWRCMGENLPEVTPEITQDTLKYRTTYRAHLPGAGVFQCSITGLSFEVRSAVTITYRYRTWTRHLSKAAQEMWVPAGPLFRIDVQPGIVRAVHLPHFICLAEDINTSLCSIAHFKSGKMTLERPTRVVAFSAVLENPSFSLLGVLWRRLRSTLNSFPMHSLVLIFQQLSAANTTLHLYLIPDDNSVKQAIERQEMNWNSKLIPKPPPFNPLFFGRVYQVTSTNSVVITPESHLPFCYKSPKEQQLFVEIYIRNMAEEIGLLMTDTRNDTVVWRASLRSGDINLPACVSKTSSGAAFMKQHKTELCSRMRQLSTILLHLRDANVINSDEEEEVQGQNTSQRKNRVLLELAEKKGLEAQEQLYQILRMKDPYLITDLEKSS</sequence>
<dbReference type="EMBL" id="BAAFJT010000016">
    <property type="protein sequence ID" value="GAB0196726.1"/>
    <property type="molecule type" value="Genomic_DNA"/>
</dbReference>
<feature type="domain" description="FIIND" evidence="8">
    <location>
        <begin position="148"/>
        <end position="430"/>
    </location>
</feature>
<dbReference type="InterPro" id="IPR029071">
    <property type="entry name" value="Ubiquitin-like_domsf"/>
</dbReference>
<dbReference type="InterPro" id="IPR025307">
    <property type="entry name" value="FIIND_dom"/>
</dbReference>
<dbReference type="SUPFAM" id="SSF47986">
    <property type="entry name" value="DEATH domain"/>
    <property type="match status" value="1"/>
</dbReference>
<keyword evidence="4" id="KW-0391">Immunity</keyword>
<dbReference type="Pfam" id="PF13553">
    <property type="entry name" value="FIIND"/>
    <property type="match status" value="1"/>
</dbReference>
<dbReference type="Pfam" id="PF23679">
    <property type="entry name" value="UPA-FIIND"/>
    <property type="match status" value="1"/>
</dbReference>
<keyword evidence="3" id="KW-0399">Innate immunity</keyword>
<protein>
    <submittedName>
        <fullName evidence="9">Caspase recruitment domain-containing protein 8-like</fullName>
    </submittedName>
</protein>
<dbReference type="GO" id="GO:0006954">
    <property type="term" value="P:inflammatory response"/>
    <property type="evidence" value="ECO:0007669"/>
    <property type="project" value="UniProtKB-KW"/>
</dbReference>
<evidence type="ECO:0000259" key="6">
    <source>
        <dbReference type="PROSITE" id="PS50053"/>
    </source>
</evidence>
<keyword evidence="10" id="KW-1185">Reference proteome</keyword>
<comment type="subcellular location">
    <subcellularLocation>
        <location evidence="1">Cytoplasm</location>
        <location evidence="1">Cytosol</location>
    </subcellularLocation>
</comment>
<comment type="caution">
    <text evidence="9">The sequence shown here is derived from an EMBL/GenBank/DDBJ whole genome shotgun (WGS) entry which is preliminary data.</text>
</comment>
<dbReference type="SMART" id="SM00213">
    <property type="entry name" value="UBQ"/>
    <property type="match status" value="1"/>
</dbReference>
<dbReference type="Gene3D" id="1.10.533.10">
    <property type="entry name" value="Death Domain, Fas"/>
    <property type="match status" value="1"/>
</dbReference>
<evidence type="ECO:0000256" key="4">
    <source>
        <dbReference type="ARBA" id="ARBA00022859"/>
    </source>
</evidence>
<keyword evidence="2" id="KW-0963">Cytoplasm</keyword>
<dbReference type="InterPro" id="IPR000626">
    <property type="entry name" value="Ubiquitin-like_dom"/>
</dbReference>
<dbReference type="GO" id="GO:0045087">
    <property type="term" value="P:innate immune response"/>
    <property type="evidence" value="ECO:0007669"/>
    <property type="project" value="UniProtKB-KW"/>
</dbReference>
<dbReference type="AlphaFoldDB" id="A0ABC9XGR6"/>
<dbReference type="PANTHER" id="PTHR46985">
    <property type="entry name" value="NACHT, LRR AND PYD DOMAINS-CONTAINING PROTEIN 1"/>
    <property type="match status" value="1"/>
</dbReference>
<gene>
    <name evidence="9" type="ORF">GRJ2_002137900</name>
</gene>
<evidence type="ECO:0000259" key="8">
    <source>
        <dbReference type="PROSITE" id="PS51830"/>
    </source>
</evidence>
<evidence type="ECO:0000256" key="1">
    <source>
        <dbReference type="ARBA" id="ARBA00004514"/>
    </source>
</evidence>
<evidence type="ECO:0000259" key="7">
    <source>
        <dbReference type="PROSITE" id="PS50209"/>
    </source>
</evidence>
<proteinExistence type="predicted"/>
<dbReference type="Pfam" id="PF00240">
    <property type="entry name" value="ubiquitin"/>
    <property type="match status" value="1"/>
</dbReference>
<feature type="domain" description="CARD" evidence="7">
    <location>
        <begin position="429"/>
        <end position="519"/>
    </location>
</feature>
<dbReference type="PROSITE" id="PS50053">
    <property type="entry name" value="UBIQUITIN_2"/>
    <property type="match status" value="1"/>
</dbReference>
<keyword evidence="5" id="KW-0395">Inflammatory response</keyword>
<dbReference type="Proteomes" id="UP001623348">
    <property type="component" value="Unassembled WGS sequence"/>
</dbReference>
<dbReference type="Gene3D" id="3.10.20.90">
    <property type="entry name" value="Phosphatidylinositol 3-kinase Catalytic Subunit, Chain A, domain 1"/>
    <property type="match status" value="1"/>
</dbReference>
<accession>A0ABC9XGR6</accession>
<evidence type="ECO:0000313" key="10">
    <source>
        <dbReference type="Proteomes" id="UP001623348"/>
    </source>
</evidence>
<reference evidence="9 10" key="1">
    <citation type="submission" date="2024-06" db="EMBL/GenBank/DDBJ databases">
        <title>The draft genome of Grus japonensis, version 3.</title>
        <authorList>
            <person name="Nabeshima K."/>
            <person name="Suzuki S."/>
            <person name="Onuma M."/>
        </authorList>
    </citation>
    <scope>NUCLEOTIDE SEQUENCE [LARGE SCALE GENOMIC DNA]</scope>
    <source>
        <strain evidence="9 10">451A</strain>
    </source>
</reference>
<dbReference type="PROSITE" id="PS51830">
    <property type="entry name" value="FIIND"/>
    <property type="match status" value="1"/>
</dbReference>
<evidence type="ECO:0000313" key="9">
    <source>
        <dbReference type="EMBL" id="GAB0196726.1"/>
    </source>
</evidence>
<dbReference type="InterPro" id="IPR011029">
    <property type="entry name" value="DEATH-like_dom_sf"/>
</dbReference>
<evidence type="ECO:0000256" key="5">
    <source>
        <dbReference type="ARBA" id="ARBA00023198"/>
    </source>
</evidence>
<dbReference type="SUPFAM" id="SSF54236">
    <property type="entry name" value="Ubiquitin-like"/>
    <property type="match status" value="1"/>
</dbReference>
<dbReference type="PROSITE" id="PS50209">
    <property type="entry name" value="CARD"/>
    <property type="match status" value="1"/>
</dbReference>